<organism evidence="1 2">
    <name type="scientific">Acetobacter malorum</name>
    <dbReference type="NCBI Taxonomy" id="178901"/>
    <lineage>
        <taxon>Bacteria</taxon>
        <taxon>Pseudomonadati</taxon>
        <taxon>Pseudomonadota</taxon>
        <taxon>Alphaproteobacteria</taxon>
        <taxon>Acetobacterales</taxon>
        <taxon>Acetobacteraceae</taxon>
        <taxon>Acetobacter</taxon>
    </lineage>
</organism>
<reference evidence="1 2" key="1">
    <citation type="submission" date="2015-06" db="EMBL/GenBank/DDBJ databases">
        <title>Improved classification and identification of acetic acid bacteria using matrix-assisted laser desorption/ionization time-of-flight mass spectrometry; Gluconobacter nephelii and Gluconobacter uchimurae are later heterotypic synonyms of Gluconobacter japonicus and Gluconobacter oxydans, respectively.</title>
        <authorList>
            <person name="Li L."/>
            <person name="Cleenwerck I."/>
            <person name="De Vuyst L."/>
            <person name="Vandamme P."/>
        </authorList>
    </citation>
    <scope>NUCLEOTIDE SEQUENCE [LARGE SCALE GENOMIC DNA]</scope>
    <source>
        <strain evidence="1 2">LMG 1699</strain>
    </source>
</reference>
<proteinExistence type="predicted"/>
<sequence length="79" mass="9362">MFRLIFDYATCVKDDSTVEVESFYRRVSTQVVEANAVIGKARKIAVLIYNTHRYDIIYVNSRTRHYHETPLRRIISTLH</sequence>
<name>A0A149UNH2_9PROT</name>
<dbReference type="AlphaFoldDB" id="A0A149UNH2"/>
<dbReference type="EMBL" id="LHZX01000285">
    <property type="protein sequence ID" value="KXV69394.1"/>
    <property type="molecule type" value="Genomic_DNA"/>
</dbReference>
<dbReference type="Proteomes" id="UP000075377">
    <property type="component" value="Unassembled WGS sequence"/>
</dbReference>
<dbReference type="PATRIC" id="fig|178901.14.peg.3317"/>
<evidence type="ECO:0000313" key="2">
    <source>
        <dbReference type="Proteomes" id="UP000075377"/>
    </source>
</evidence>
<evidence type="ECO:0000313" key="1">
    <source>
        <dbReference type="EMBL" id="KXV69394.1"/>
    </source>
</evidence>
<comment type="caution">
    <text evidence="1">The sequence shown here is derived from an EMBL/GenBank/DDBJ whole genome shotgun (WGS) entry which is preliminary data.</text>
</comment>
<gene>
    <name evidence="1" type="ORF">AD951_06930</name>
</gene>
<protein>
    <submittedName>
        <fullName evidence="1">Uncharacterized protein</fullName>
    </submittedName>
</protein>
<accession>A0A149UNH2</accession>